<dbReference type="SUPFAM" id="SSF50465">
    <property type="entry name" value="EF-Tu/eEF-1alpha/eIF2-gamma C-terminal domain"/>
    <property type="match status" value="1"/>
</dbReference>
<dbReference type="HAMAP" id="MF_00065">
    <property type="entry name" value="Adenylyl_sulf_kinase"/>
    <property type="match status" value="1"/>
</dbReference>
<dbReference type="SUPFAM" id="SSF52540">
    <property type="entry name" value="P-loop containing nucleoside triphosphate hydrolases"/>
    <property type="match status" value="2"/>
</dbReference>
<dbReference type="InterPro" id="IPR054696">
    <property type="entry name" value="GTP-eEF1A_C"/>
</dbReference>
<evidence type="ECO:0000256" key="15">
    <source>
        <dbReference type="HAMAP-Rule" id="MF_00065"/>
    </source>
</evidence>
<dbReference type="InterPro" id="IPR059117">
    <property type="entry name" value="APS_kinase_dom"/>
</dbReference>
<evidence type="ECO:0000313" key="20">
    <source>
        <dbReference type="Proteomes" id="UP000015559"/>
    </source>
</evidence>
<dbReference type="CDD" id="cd04095">
    <property type="entry name" value="CysN_NoDQ_III"/>
    <property type="match status" value="1"/>
</dbReference>
<evidence type="ECO:0000256" key="4">
    <source>
        <dbReference type="ARBA" id="ARBA00007008"/>
    </source>
</evidence>
<keyword evidence="20" id="KW-1185">Reference proteome</keyword>
<dbReference type="Gene3D" id="2.40.30.10">
    <property type="entry name" value="Translation factors"/>
    <property type="match status" value="1"/>
</dbReference>
<dbReference type="EMBL" id="AP013066">
    <property type="protein sequence ID" value="BAN36786.1"/>
    <property type="molecule type" value="Genomic_DNA"/>
</dbReference>
<evidence type="ECO:0000256" key="12">
    <source>
        <dbReference type="ARBA" id="ARBA00029724"/>
    </source>
</evidence>
<evidence type="ECO:0000259" key="18">
    <source>
        <dbReference type="Pfam" id="PF22594"/>
    </source>
</evidence>
<dbReference type="Gene3D" id="3.40.50.300">
    <property type="entry name" value="P-loop containing nucleotide triphosphate hydrolases"/>
    <property type="match status" value="2"/>
</dbReference>
<dbReference type="PANTHER" id="PTHR11055">
    <property type="entry name" value="BIFUNCTIONAL 3'-PHOSPHOADENOSINE 5'-PHOSPHOSULFATE SYNTHASE"/>
    <property type="match status" value="1"/>
</dbReference>
<dbReference type="KEGG" id="sdr:SCD_n02987"/>
<dbReference type="eggNOG" id="COG2895">
    <property type="taxonomic scope" value="Bacteria"/>
</dbReference>
<proteinExistence type="inferred from homology"/>
<dbReference type="CDD" id="cd02027">
    <property type="entry name" value="APSK"/>
    <property type="match status" value="1"/>
</dbReference>
<dbReference type="STRING" id="1163617.SCD_n02987"/>
<dbReference type="GO" id="GO:0005524">
    <property type="term" value="F:ATP binding"/>
    <property type="evidence" value="ECO:0007669"/>
    <property type="project" value="UniProtKB-UniRule"/>
</dbReference>
<dbReference type="GO" id="GO:0016779">
    <property type="term" value="F:nucleotidyltransferase activity"/>
    <property type="evidence" value="ECO:0007669"/>
    <property type="project" value="UniProtKB-KW"/>
</dbReference>
<dbReference type="RefSeq" id="WP_009207252.1">
    <property type="nucleotide sequence ID" value="NC_022357.1"/>
</dbReference>
<dbReference type="FunFam" id="3.40.50.300:FF:000212">
    <property type="entry name" value="Adenylyl-sulfate kinase"/>
    <property type="match status" value="1"/>
</dbReference>
<evidence type="ECO:0000256" key="3">
    <source>
        <dbReference type="ARBA" id="ARBA00004806"/>
    </source>
</evidence>
<sequence>MTYAPDSTVINALSRSQQHRKALSFIICGSVGSGKRTLASQLPYQSEILFEGQLAMLNAGTKNKTQGADNPDSALLAEGVSAGQEQIDAAGHLFSADVAVILIDASQGMLTQDRQHSHLVSLLGIRKVILAINKMDLVNYSEIAFQRIVDDYRSFASQIGLAHITAIPLSALHGDNIVAPGNHMPWHQGTTLTSCLEAMEIDIARGEAISAADAPASVADQFESTIIWMHDAPLFSGRSYLLKTGSQTVTATITDIKYQMSMDSPEHLAATKLENNTVGVCNISVNRPVTFKPYNEDRDMGGFILIDRVSNRIVGMGLLHFALRRAQNIHMQHVDVDKAARAISKEQKPCMLWFTGLSGSGKSTIANLVEKRLHAMGCHTYLLDGDNVRHGLNKDLGFTEVDRVENIRRVAEVGKLMVDAGLIVLAAFISPFRSERRLARELLEEGEFIEIFVDVPLSIAEERDPKGLYRKARKGDLKNFTGIDSPYETPQAPEIHLDTASMSPDQAAELVVETIQPMSN</sequence>
<dbReference type="InterPro" id="IPR044139">
    <property type="entry name" value="CysN_NoDQ_III"/>
</dbReference>
<evidence type="ECO:0000256" key="14">
    <source>
        <dbReference type="ARBA" id="ARBA00031464"/>
    </source>
</evidence>
<keyword evidence="11" id="KW-0342">GTP-binding</keyword>
<dbReference type="GO" id="GO:0004020">
    <property type="term" value="F:adenylylsulfate kinase activity"/>
    <property type="evidence" value="ECO:0007669"/>
    <property type="project" value="UniProtKB-UniRule"/>
</dbReference>
<dbReference type="eggNOG" id="COG0529">
    <property type="taxonomic scope" value="Bacteria"/>
</dbReference>
<evidence type="ECO:0000259" key="16">
    <source>
        <dbReference type="Pfam" id="PF00009"/>
    </source>
</evidence>
<dbReference type="GO" id="GO:0000103">
    <property type="term" value="P:sulfate assimilation"/>
    <property type="evidence" value="ECO:0007669"/>
    <property type="project" value="UniProtKB-UniRule"/>
</dbReference>
<feature type="domain" description="APS kinase" evidence="17">
    <location>
        <begin position="348"/>
        <end position="498"/>
    </location>
</feature>
<dbReference type="NCBIfam" id="NF003013">
    <property type="entry name" value="PRK03846.1"/>
    <property type="match status" value="1"/>
</dbReference>
<feature type="binding site" evidence="15">
    <location>
        <begin position="356"/>
        <end position="363"/>
    </location>
    <ligand>
        <name>ATP</name>
        <dbReference type="ChEBI" id="CHEBI:30616"/>
    </ligand>
</feature>
<keyword evidence="19" id="KW-0548">Nucleotidyltransferase</keyword>
<evidence type="ECO:0000256" key="10">
    <source>
        <dbReference type="ARBA" id="ARBA00022840"/>
    </source>
</evidence>
<keyword evidence="7 15" id="KW-0808">Transferase</keyword>
<comment type="function">
    <text evidence="2 15">Catalyzes the synthesis of activated sulfate.</text>
</comment>
<dbReference type="GO" id="GO:0003924">
    <property type="term" value="F:GTPase activity"/>
    <property type="evidence" value="ECO:0007669"/>
    <property type="project" value="InterPro"/>
</dbReference>
<dbReference type="EC" id="2.7.1.25" evidence="5 15"/>
<evidence type="ECO:0000256" key="9">
    <source>
        <dbReference type="ARBA" id="ARBA00022777"/>
    </source>
</evidence>
<evidence type="ECO:0000256" key="2">
    <source>
        <dbReference type="ARBA" id="ARBA00002632"/>
    </source>
</evidence>
<keyword evidence="9 15" id="KW-0418">Kinase</keyword>
<evidence type="ECO:0000256" key="8">
    <source>
        <dbReference type="ARBA" id="ARBA00022741"/>
    </source>
</evidence>
<dbReference type="OrthoDB" id="9804504at2"/>
<keyword evidence="15" id="KW-0597">Phosphoprotein</keyword>
<evidence type="ECO:0000256" key="7">
    <source>
        <dbReference type="ARBA" id="ARBA00022679"/>
    </source>
</evidence>
<dbReference type="InterPro" id="IPR000795">
    <property type="entry name" value="T_Tr_GTP-bd_dom"/>
</dbReference>
<comment type="catalytic activity">
    <reaction evidence="1 15">
        <text>adenosine 5'-phosphosulfate + ATP = 3'-phosphoadenylyl sulfate + ADP + H(+)</text>
        <dbReference type="Rhea" id="RHEA:24152"/>
        <dbReference type="ChEBI" id="CHEBI:15378"/>
        <dbReference type="ChEBI" id="CHEBI:30616"/>
        <dbReference type="ChEBI" id="CHEBI:58243"/>
        <dbReference type="ChEBI" id="CHEBI:58339"/>
        <dbReference type="ChEBI" id="CHEBI:456216"/>
        <dbReference type="EC" id="2.7.1.25"/>
    </reaction>
</comment>
<keyword evidence="8 15" id="KW-0547">Nucleotide-binding</keyword>
<evidence type="ECO:0000256" key="11">
    <source>
        <dbReference type="ARBA" id="ARBA00023134"/>
    </source>
</evidence>
<dbReference type="AlphaFoldDB" id="S6AK86"/>
<dbReference type="Pfam" id="PF01583">
    <property type="entry name" value="APS_kinase"/>
    <property type="match status" value="1"/>
</dbReference>
<evidence type="ECO:0000256" key="5">
    <source>
        <dbReference type="ARBA" id="ARBA00012121"/>
    </source>
</evidence>
<keyword evidence="10 15" id="KW-0067">ATP-binding</keyword>
<dbReference type="InterPro" id="IPR009001">
    <property type="entry name" value="Transl_elong_EF1A/Init_IF2_C"/>
</dbReference>
<reference evidence="19 20" key="1">
    <citation type="journal article" date="2012" name="Appl. Environ. Microbiol.">
        <title>Draft genome sequence of a psychrotolerant sulfur-oxidizing bacterium, Sulfuricella denitrificans skB26, and proteomic insights into cold adaptation.</title>
        <authorList>
            <person name="Watanabe T."/>
            <person name="Kojima H."/>
            <person name="Fukui M."/>
        </authorList>
    </citation>
    <scope>NUCLEOTIDE SEQUENCE [LARGE SCALE GENOMIC DNA]</scope>
    <source>
        <strain evidence="20">skB26</strain>
    </source>
</reference>
<dbReference type="PANTHER" id="PTHR11055:SF63">
    <property type="entry name" value="ADENYLYL-SULFATE KINASE 1, CHLOROPLASTIC"/>
    <property type="match status" value="1"/>
</dbReference>
<evidence type="ECO:0000256" key="1">
    <source>
        <dbReference type="ARBA" id="ARBA00001823"/>
    </source>
</evidence>
<feature type="domain" description="GTP-eEF1A C-terminal" evidence="18">
    <location>
        <begin position="221"/>
        <end position="318"/>
    </location>
</feature>
<dbReference type="GO" id="GO:0070814">
    <property type="term" value="P:hydrogen sulfide biosynthetic process"/>
    <property type="evidence" value="ECO:0007669"/>
    <property type="project" value="UniProtKB-UniRule"/>
</dbReference>
<dbReference type="GO" id="GO:0005525">
    <property type="term" value="F:GTP binding"/>
    <property type="evidence" value="ECO:0007669"/>
    <property type="project" value="UniProtKB-KW"/>
</dbReference>
<dbReference type="NCBIfam" id="TIGR00455">
    <property type="entry name" value="apsK"/>
    <property type="match status" value="1"/>
</dbReference>
<evidence type="ECO:0000256" key="13">
    <source>
        <dbReference type="ARBA" id="ARBA00031393"/>
    </source>
</evidence>
<evidence type="ECO:0000313" key="19">
    <source>
        <dbReference type="EMBL" id="BAN36786.1"/>
    </source>
</evidence>
<evidence type="ECO:0000259" key="17">
    <source>
        <dbReference type="Pfam" id="PF01583"/>
    </source>
</evidence>
<dbReference type="InterPro" id="IPR002891">
    <property type="entry name" value="APS"/>
</dbReference>
<evidence type="ECO:0000256" key="6">
    <source>
        <dbReference type="ARBA" id="ARBA00018163"/>
    </source>
</evidence>
<dbReference type="HOGENOM" id="CLU_007265_5_1_4"/>
<feature type="active site" description="Phosphoserine intermediate" evidence="15">
    <location>
        <position position="430"/>
    </location>
</feature>
<dbReference type="InterPro" id="IPR027417">
    <property type="entry name" value="P-loop_NTPase"/>
</dbReference>
<comment type="similarity">
    <text evidence="4 15">Belongs to the APS kinase family.</text>
</comment>
<dbReference type="Proteomes" id="UP000015559">
    <property type="component" value="Chromosome"/>
</dbReference>
<organism evidence="19 20">
    <name type="scientific">Sulfuricella denitrificans (strain DSM 22764 / NBRC 105220 / skB26)</name>
    <dbReference type="NCBI Taxonomy" id="1163617"/>
    <lineage>
        <taxon>Bacteria</taxon>
        <taxon>Pseudomonadati</taxon>
        <taxon>Pseudomonadota</taxon>
        <taxon>Betaproteobacteria</taxon>
        <taxon>Nitrosomonadales</taxon>
        <taxon>Sulfuricellaceae</taxon>
        <taxon>Sulfuricella</taxon>
    </lineage>
</organism>
<dbReference type="Pfam" id="PF22594">
    <property type="entry name" value="GTP-eEF1A_C"/>
    <property type="match status" value="1"/>
</dbReference>
<accession>S6AK86</accession>
<dbReference type="UniPathway" id="UPA00140">
    <property type="reaction ID" value="UER00205"/>
</dbReference>
<name>S6AK86_SULDS</name>
<dbReference type="Pfam" id="PF00009">
    <property type="entry name" value="GTP_EFTU"/>
    <property type="match status" value="1"/>
</dbReference>
<comment type="pathway">
    <text evidence="3 15">Sulfur metabolism; hydrogen sulfide biosynthesis; sulfite from sulfate: step 2/3.</text>
</comment>
<feature type="domain" description="Tr-type G" evidence="16">
    <location>
        <begin position="93"/>
        <end position="178"/>
    </location>
</feature>
<gene>
    <name evidence="19" type="primary">sat</name>
    <name evidence="15" type="synonym">cysC</name>
    <name evidence="19" type="ORF">SCD_n02987</name>
</gene>
<protein>
    <recommendedName>
        <fullName evidence="6 15">Adenylyl-sulfate kinase</fullName>
        <ecNumber evidence="5 15">2.7.1.25</ecNumber>
    </recommendedName>
    <alternativeName>
        <fullName evidence="13 15">APS kinase</fullName>
    </alternativeName>
    <alternativeName>
        <fullName evidence="14 15">ATP adenosine-5'-phosphosulfate 3'-phosphotransferase</fullName>
    </alternativeName>
    <alternativeName>
        <fullName evidence="12 15">Adenosine-5'-phosphosulfate kinase</fullName>
    </alternativeName>
</protein>